<keyword evidence="1" id="KW-1133">Transmembrane helix</keyword>
<dbReference type="Proteomes" id="UP000789390">
    <property type="component" value="Unassembled WGS sequence"/>
</dbReference>
<dbReference type="GO" id="GO:0008093">
    <property type="term" value="F:cytoskeletal anchor activity"/>
    <property type="evidence" value="ECO:0007669"/>
    <property type="project" value="TreeGrafter"/>
</dbReference>
<keyword evidence="1" id="KW-0808">Transferase</keyword>
<comment type="pathway">
    <text evidence="1">Phospholipid metabolism; phosphatidylserine biosynthesis.</text>
</comment>
<dbReference type="EC" id="2.7.8.29" evidence="1"/>
<keyword evidence="1" id="KW-0472">Membrane</keyword>
<feature type="transmembrane region" description="Helical" evidence="1">
    <location>
        <begin position="1725"/>
        <end position="1743"/>
    </location>
</feature>
<evidence type="ECO:0000259" key="3">
    <source>
        <dbReference type="Pfam" id="PF19427"/>
    </source>
</evidence>
<dbReference type="GO" id="GO:0000132">
    <property type="term" value="P:establishment of mitotic spindle orientation"/>
    <property type="evidence" value="ECO:0007669"/>
    <property type="project" value="TreeGrafter"/>
</dbReference>
<feature type="transmembrane region" description="Helical" evidence="1">
    <location>
        <begin position="1441"/>
        <end position="1460"/>
    </location>
</feature>
<proteinExistence type="inferred from homology"/>
<dbReference type="GO" id="GO:0006659">
    <property type="term" value="P:phosphatidylserine biosynthetic process"/>
    <property type="evidence" value="ECO:0007669"/>
    <property type="project" value="UniProtKB-UniRule"/>
</dbReference>
<feature type="transmembrane region" description="Helical" evidence="1">
    <location>
        <begin position="1472"/>
        <end position="1492"/>
    </location>
</feature>
<feature type="transmembrane region" description="Helical" evidence="1">
    <location>
        <begin position="1755"/>
        <end position="1776"/>
    </location>
</feature>
<comment type="catalytic activity">
    <reaction evidence="1">
        <text>a 1,2-diacyl-sn-glycero-3-phosphoethanolamine + L-serine = a 1,2-diacyl-sn-glycero-3-phospho-L-serine + ethanolamine</text>
        <dbReference type="Rhea" id="RHEA:27606"/>
        <dbReference type="ChEBI" id="CHEBI:33384"/>
        <dbReference type="ChEBI" id="CHEBI:57262"/>
        <dbReference type="ChEBI" id="CHEBI:57603"/>
        <dbReference type="ChEBI" id="CHEBI:64612"/>
        <dbReference type="EC" id="2.7.8.29"/>
    </reaction>
</comment>
<feature type="domain" description="Protein inscuteable homologue C-terminal" evidence="3">
    <location>
        <begin position="1049"/>
        <end position="1181"/>
    </location>
</feature>
<feature type="region of interest" description="Disordered" evidence="2">
    <location>
        <begin position="97"/>
        <end position="157"/>
    </location>
</feature>
<feature type="transmembrane region" description="Helical" evidence="1">
    <location>
        <begin position="1691"/>
        <end position="1713"/>
    </location>
</feature>
<feature type="domain" description="Protein inscuteable homologue C-terminal" evidence="3">
    <location>
        <begin position="1220"/>
        <end position="1428"/>
    </location>
</feature>
<dbReference type="PANTHER" id="PTHR21386:SF0">
    <property type="entry name" value="PROTEIN INSCUTEABLE HOMOLOG"/>
    <property type="match status" value="1"/>
</dbReference>
<gene>
    <name evidence="4" type="ORF">DGAL_LOCUS15270</name>
</gene>
<keyword evidence="1" id="KW-1208">Phospholipid metabolism</keyword>
<dbReference type="InterPro" id="IPR011989">
    <property type="entry name" value="ARM-like"/>
</dbReference>
<feature type="compositionally biased region" description="Polar residues" evidence="2">
    <location>
        <begin position="405"/>
        <end position="415"/>
    </location>
</feature>
<dbReference type="InterPro" id="IPR016024">
    <property type="entry name" value="ARM-type_fold"/>
</dbReference>
<protein>
    <recommendedName>
        <fullName evidence="1">Phosphatidylserine synthase</fullName>
        <ecNumber evidence="1">2.7.8.29</ecNumber>
    </recommendedName>
    <alternativeName>
        <fullName evidence="1">Serine-exchange enzyme</fullName>
    </alternativeName>
</protein>
<comment type="subcellular location">
    <subcellularLocation>
        <location evidence="1">Endoplasmic reticulum membrane</location>
        <topology evidence="1">Multi-pass membrane protein</topology>
    </subcellularLocation>
</comment>
<evidence type="ECO:0000313" key="5">
    <source>
        <dbReference type="Proteomes" id="UP000789390"/>
    </source>
</evidence>
<dbReference type="PANTHER" id="PTHR21386">
    <property type="entry name" value="INSCUTEABLE"/>
    <property type="match status" value="1"/>
</dbReference>
<feature type="transmembrane region" description="Helical" evidence="1">
    <location>
        <begin position="1585"/>
        <end position="1605"/>
    </location>
</feature>
<feature type="compositionally biased region" description="Polar residues" evidence="2">
    <location>
        <begin position="225"/>
        <end position="239"/>
    </location>
</feature>
<evidence type="ECO:0000256" key="2">
    <source>
        <dbReference type="SAM" id="MobiDB-lite"/>
    </source>
</evidence>
<dbReference type="Pfam" id="PF03034">
    <property type="entry name" value="PSS"/>
    <property type="match status" value="1"/>
</dbReference>
<keyword evidence="1" id="KW-0812">Transmembrane</keyword>
<feature type="compositionally biased region" description="Low complexity" evidence="2">
    <location>
        <begin position="113"/>
        <end position="147"/>
    </location>
</feature>
<dbReference type="GO" id="GO:0005789">
    <property type="term" value="C:endoplasmic reticulum membrane"/>
    <property type="evidence" value="ECO:0007669"/>
    <property type="project" value="UniProtKB-SubCell"/>
</dbReference>
<dbReference type="InterPro" id="IPR039921">
    <property type="entry name" value="Inscuteable"/>
</dbReference>
<keyword evidence="1" id="KW-0594">Phospholipid biosynthesis</keyword>
<evidence type="ECO:0000313" key="4">
    <source>
        <dbReference type="EMBL" id="CAH0111620.1"/>
    </source>
</evidence>
<dbReference type="OrthoDB" id="5796379at2759"/>
<dbReference type="GO" id="GO:0009786">
    <property type="term" value="P:regulation of asymmetric cell division"/>
    <property type="evidence" value="ECO:0007669"/>
    <property type="project" value="TreeGrafter"/>
</dbReference>
<feature type="transmembrane region" description="Helical" evidence="1">
    <location>
        <begin position="1655"/>
        <end position="1671"/>
    </location>
</feature>
<dbReference type="GO" id="GO:0045176">
    <property type="term" value="P:apical protein localization"/>
    <property type="evidence" value="ECO:0007669"/>
    <property type="project" value="TreeGrafter"/>
</dbReference>
<sequence>MAAYILSPERWRELSAASSPVAVADGQQQTPQAVGPGIRRRISRVFYEAHHTPVSSPVALNLHHHLVPAGGDQMDVAEDEDLAAAAGVIAAHVERFLPQRRSPGQRSQDSGFSGYSGDSASEGSAASSTNSPVPAASGNASSASSAGKRSPLSDPEATERALLAEPVGGPSRVLETDLDAATPARLHVSRIYIRGTSNSPTDSSTGPLSTNLNLRDVLCEKNIQPVNLSGTPESSSTSPDKCVGDKSPISVVLANNSQQMTTANVVNNRNNNNYNYEADRSGDSQTALLLEHKSIVPPTSMRPNLSWKKLSESFRRVISSGRMMTAGSSTTTSQSCLPTVADIDESFTDEEKSRMLLLGKRSNLRRIKSEINEQQQQRVEEEEEESNEEETNQNEGGRNCANRVTIVTESPQPTSRYLGGPRSSTPRKTLPAESRNHRRTIVSSSVAANAAAVNNINNNNQRHCSRLAGEETAAGRPRVHWADIDPVFNSNENLASNDGRRKPPQVGTRPVNGHLAAVVTSWPDNSTWDSDTPSLEIGQQVVTTNHPPTLTPQLMHQQPVTAASLAVSGAPVEQRKIRRGLRMGVGVDRSLISTPHVRKQPIPPPVVPVNYQQQQQQHPMIIPAPAEFRSVLNHHQPSPSGLRKLSMASFAAKRNEVGKKKNCHAVSVFCHCDGPTSSPLLSHDNNAFLPSTNIAIKYIVTTMWSPVEAWLKDLPMFYQPESTCALQNKAIQQQQQQQQQIQLKQQQQRRISSASWMTDDSSSSADGSSQLLSLHHQSDDEDRTYSMTVTARAQVRRLQRRAHLISTEFAQLCSIYRVIPNVICRHKVTSSSSNTEKGTSEICSGLTLSRSDGRDPLMGISVSTVGIQLKWKKEVLHHDDDMKEEFVSDIKTNSFKSLFQGPSLITFGIRSAPKKTKGEKQSKDTNMLSMRQTCCSLKNKTLPGTFIELYEESKLASLIPLFLAHVIQFIREAELAVLSDCCGEKETKRTESSEELIQSLRQTCIQLVQIVTFSTRPLYIMMSEPALMLDAEVEPTQLPLPVNWSLARQITAKLGQVFVSIVDTFVGREIEVLTAALKSGKCVSAAKLAANSLMSLGSDAARPALRPLIEAFQVVHLRPVRADLLRALAALCSSADIIQEFETCGGLTVVFDILCNPRSQADSEEKSEAAGLLAQITSPWLDPPMEDAQAGICNNTSNGDLQPNPNGVWPTLHLTPYISSFIAALTELSSQTETEETLLLSTAALANLTFSHSEAVQLMAKYRTAQVLVQATSFRKELSVFIQDQIATILANMAAVYSARAELVSHGALVTLVSFLQLRPSPMQRPAEVTASERVLKKSAIALSRVCGEENAARQIVDLEGIERLAQLVRDPRERNYSDGVLVACLAALHKIATACGTDEVDRRGASDLIENRLLDVFLEYSSRPESYISLRNDDDFRENIWAGVRCVIFIFLVISVLAFPNGPFTRPHPAVWRMVFGLSVLYLIALQFFLFQNYATVRSILVWTDPSLENFHIDMDKEYGVNCSDVSLERVWSHMDVFAASHFFGWIMKALLVRHYGILWTISVMWEITEIAFAHLLPNFVECWWDAIILDILLCNGLGIWVGMKLCHYLEMREYKWESIKDIQTTSDKIKRAVLQFTPESWTHVRWLDPYSSYMRFLAVCQLVFFWQITELNTFFLKHIFELPPSHMLNLWRLVVIGLIVAPSVRQYYTYVTDARCTRVGTQCWVFGAILFTELIICIKFGKEIFEHTQILTIALWLGIQSIMSMICLYGCVLYHRHEVKKAMKGNVASNSIRKPIIISNGALKSLGVATSQQHSSMLVKKRAKIGKSVLKPKEMQP</sequence>
<dbReference type="InterPro" id="IPR045789">
    <property type="entry name" value="Insc_C"/>
</dbReference>
<feature type="region of interest" description="Disordered" evidence="2">
    <location>
        <begin position="225"/>
        <end position="244"/>
    </location>
</feature>
<dbReference type="Gene3D" id="1.25.10.10">
    <property type="entry name" value="Leucine-rich Repeat Variant"/>
    <property type="match status" value="2"/>
</dbReference>
<reference evidence="4" key="1">
    <citation type="submission" date="2021-11" db="EMBL/GenBank/DDBJ databases">
        <authorList>
            <person name="Schell T."/>
        </authorList>
    </citation>
    <scope>NUCLEOTIDE SEQUENCE</scope>
    <source>
        <strain evidence="4">M5</strain>
    </source>
</reference>
<feature type="compositionally biased region" description="Polar residues" evidence="2">
    <location>
        <begin position="102"/>
        <end position="111"/>
    </location>
</feature>
<feature type="region of interest" description="Disordered" evidence="2">
    <location>
        <begin position="491"/>
        <end position="510"/>
    </location>
</feature>
<dbReference type="Pfam" id="PF19427">
    <property type="entry name" value="Insc_C"/>
    <property type="match status" value="2"/>
</dbReference>
<evidence type="ECO:0000256" key="1">
    <source>
        <dbReference type="RuleBase" id="RU368094"/>
    </source>
</evidence>
<dbReference type="EMBL" id="CAKKLH010000314">
    <property type="protein sequence ID" value="CAH0111620.1"/>
    <property type="molecule type" value="Genomic_DNA"/>
</dbReference>
<dbReference type="SMART" id="SM00185">
    <property type="entry name" value="ARM"/>
    <property type="match status" value="4"/>
</dbReference>
<name>A0A8J2RYC8_9CRUS</name>
<dbReference type="GO" id="GO:0045179">
    <property type="term" value="C:apical cortex"/>
    <property type="evidence" value="ECO:0007669"/>
    <property type="project" value="TreeGrafter"/>
</dbReference>
<keyword evidence="5" id="KW-1185">Reference proteome</keyword>
<comment type="caution">
    <text evidence="4">The sequence shown here is derived from an EMBL/GenBank/DDBJ whole genome shotgun (WGS) entry which is preliminary data.</text>
</comment>
<keyword evidence="1" id="KW-0443">Lipid metabolism</keyword>
<dbReference type="UniPathway" id="UPA00948"/>
<organism evidence="4 5">
    <name type="scientific">Daphnia galeata</name>
    <dbReference type="NCBI Taxonomy" id="27404"/>
    <lineage>
        <taxon>Eukaryota</taxon>
        <taxon>Metazoa</taxon>
        <taxon>Ecdysozoa</taxon>
        <taxon>Arthropoda</taxon>
        <taxon>Crustacea</taxon>
        <taxon>Branchiopoda</taxon>
        <taxon>Diplostraca</taxon>
        <taxon>Cladocera</taxon>
        <taxon>Anomopoda</taxon>
        <taxon>Daphniidae</taxon>
        <taxon>Daphnia</taxon>
    </lineage>
</organism>
<dbReference type="GO" id="GO:0008356">
    <property type="term" value="P:asymmetric cell division"/>
    <property type="evidence" value="ECO:0007669"/>
    <property type="project" value="InterPro"/>
</dbReference>
<dbReference type="SUPFAM" id="SSF48371">
    <property type="entry name" value="ARM repeat"/>
    <property type="match status" value="1"/>
</dbReference>
<dbReference type="InterPro" id="IPR004277">
    <property type="entry name" value="PSS"/>
</dbReference>
<dbReference type="GO" id="GO:0106245">
    <property type="term" value="F:L-serine-phosphatidylethanolamine phosphatidyltransferase activity"/>
    <property type="evidence" value="ECO:0007669"/>
    <property type="project" value="UniProtKB-UniRule"/>
</dbReference>
<accession>A0A8J2RYC8</accession>
<keyword evidence="1" id="KW-0256">Endoplasmic reticulum</keyword>
<keyword evidence="1" id="KW-0444">Lipid biosynthesis</keyword>
<feature type="compositionally biased region" description="Acidic residues" evidence="2">
    <location>
        <begin position="380"/>
        <end position="392"/>
    </location>
</feature>
<comment type="similarity">
    <text evidence="1">Belongs to the phosphatidyl serine synthase family.</text>
</comment>
<feature type="transmembrane region" description="Helical" evidence="1">
    <location>
        <begin position="1559"/>
        <end position="1579"/>
    </location>
</feature>
<dbReference type="InterPro" id="IPR000225">
    <property type="entry name" value="Armadillo"/>
</dbReference>
<comment type="function">
    <text evidence="1">Catalyzes a base-exchange reaction in which the polar head group of phosphatidylethanolamine (PE) is replaced by L-serine.</text>
</comment>
<feature type="region of interest" description="Disordered" evidence="2">
    <location>
        <begin position="372"/>
        <end position="436"/>
    </location>
</feature>